<evidence type="ECO:0000313" key="2">
    <source>
        <dbReference type="Proteomes" id="UP000789706"/>
    </source>
</evidence>
<dbReference type="InterPro" id="IPR032675">
    <property type="entry name" value="LRR_dom_sf"/>
</dbReference>
<dbReference type="Gene3D" id="3.80.10.10">
    <property type="entry name" value="Ribonuclease Inhibitor"/>
    <property type="match status" value="1"/>
</dbReference>
<gene>
    <name evidence="1" type="ORF">DEBURN_LOCUS2530</name>
</gene>
<accession>A0A9N8VRA9</accession>
<dbReference type="Proteomes" id="UP000789706">
    <property type="component" value="Unassembled WGS sequence"/>
</dbReference>
<organism evidence="1 2">
    <name type="scientific">Diversispora eburnea</name>
    <dbReference type="NCBI Taxonomy" id="1213867"/>
    <lineage>
        <taxon>Eukaryota</taxon>
        <taxon>Fungi</taxon>
        <taxon>Fungi incertae sedis</taxon>
        <taxon>Mucoromycota</taxon>
        <taxon>Glomeromycotina</taxon>
        <taxon>Glomeromycetes</taxon>
        <taxon>Diversisporales</taxon>
        <taxon>Diversisporaceae</taxon>
        <taxon>Diversispora</taxon>
    </lineage>
</organism>
<dbReference type="OrthoDB" id="2631350at2759"/>
<reference evidence="1" key="1">
    <citation type="submission" date="2021-06" db="EMBL/GenBank/DDBJ databases">
        <authorList>
            <person name="Kallberg Y."/>
            <person name="Tangrot J."/>
            <person name="Rosling A."/>
        </authorList>
    </citation>
    <scope>NUCLEOTIDE SEQUENCE</scope>
    <source>
        <strain evidence="1">AZ414A</strain>
    </source>
</reference>
<keyword evidence="2" id="KW-1185">Reference proteome</keyword>
<dbReference type="EMBL" id="CAJVPK010000140">
    <property type="protein sequence ID" value="CAG8458212.1"/>
    <property type="molecule type" value="Genomic_DNA"/>
</dbReference>
<dbReference type="SUPFAM" id="SSF52047">
    <property type="entry name" value="RNI-like"/>
    <property type="match status" value="1"/>
</dbReference>
<comment type="caution">
    <text evidence="1">The sequence shown here is derived from an EMBL/GenBank/DDBJ whole genome shotgun (WGS) entry which is preliminary data.</text>
</comment>
<name>A0A9N8VRA9_9GLOM</name>
<sequence length="502" mass="58527">MATKIPTEILIKILNNNAKSSHDLYSSLLVNRFWCKVTIPILWKLPLGQKYHQVGQPWKLKWSEKVWKKALCIRTYISCMDTQARTLLTQNGFDLSLSPPQATFDYPSFTHKFRFYNLANFIYYSRKIIGSDNAIIKSRLLFREICKLIINRSTFLNSFKIQIVREYHCQEILNSDLISSIMKLPGVPKVFKKLETFISATRRHELTTPVYESFALICDNILNMNLTFYSYSQVQLLEKLISVQKRLENLSIINHSRRDNNFNFNSLLWAIISQKETLKSLRLKSVNFYHFKGKSLPIGLQELQIESCSGLYKLDCLILASSFTQLSSFRLRHRFQHSYGVYPQEFIIKILETANKNLKNIFLESNGKILSDNMLSVILNYCTKVTKLTLPRLNLEQVIAIFNNNFNELRSFSFIYGKESDANKLLCQIAESIPESLETIEIRMGIFSGDSLRKFFEGWCCNGGGGNKKMIVQHSAISDEHWKVIEEYQYRVQFEMLNYGFY</sequence>
<protein>
    <submittedName>
        <fullName evidence="1">8689_t:CDS:1</fullName>
    </submittedName>
</protein>
<dbReference type="AlphaFoldDB" id="A0A9N8VRA9"/>
<evidence type="ECO:0000313" key="1">
    <source>
        <dbReference type="EMBL" id="CAG8458212.1"/>
    </source>
</evidence>
<proteinExistence type="predicted"/>